<dbReference type="InterPro" id="IPR042244">
    <property type="entry name" value="HypD_2_sf"/>
</dbReference>
<dbReference type="PANTHER" id="PTHR30149">
    <property type="entry name" value="HYDROGENASE PROTEIN ASSEMBLY PROTEIN HYPD"/>
    <property type="match status" value="1"/>
</dbReference>
<comment type="similarity">
    <text evidence="1">Belongs to the HypD family.</text>
</comment>
<dbReference type="PIRSF" id="PIRSF005622">
    <property type="entry name" value="Hydrgn_mat_hypD"/>
    <property type="match status" value="1"/>
</dbReference>
<dbReference type="NCBIfam" id="TIGR00075">
    <property type="entry name" value="hypD"/>
    <property type="match status" value="1"/>
</dbReference>
<dbReference type="Gene3D" id="6.10.20.100">
    <property type="match status" value="1"/>
</dbReference>
<dbReference type="PANTHER" id="PTHR30149:SF0">
    <property type="entry name" value="HYDROGENASE MATURATION FACTOR HYPD"/>
    <property type="match status" value="1"/>
</dbReference>
<comment type="caution">
    <text evidence="4">The sequence shown here is derived from an EMBL/GenBank/DDBJ whole genome shotgun (WGS) entry which is preliminary data.</text>
</comment>
<evidence type="ECO:0000256" key="1">
    <source>
        <dbReference type="ARBA" id="ARBA00007888"/>
    </source>
</evidence>
<dbReference type="AlphaFoldDB" id="A0A7C4FG64"/>
<organism evidence="4">
    <name type="scientific">Ignisphaera aggregans</name>
    <dbReference type="NCBI Taxonomy" id="334771"/>
    <lineage>
        <taxon>Archaea</taxon>
        <taxon>Thermoproteota</taxon>
        <taxon>Thermoprotei</taxon>
        <taxon>Desulfurococcales</taxon>
        <taxon>Desulfurococcaceae</taxon>
        <taxon>Ignisphaera</taxon>
    </lineage>
</organism>
<evidence type="ECO:0000313" key="4">
    <source>
        <dbReference type="EMBL" id="HGI86929.1"/>
    </source>
</evidence>
<keyword evidence="2" id="KW-0479">Metal-binding</keyword>
<dbReference type="EMBL" id="DTFF01000008">
    <property type="protein sequence ID" value="HGI86929.1"/>
    <property type="molecule type" value="Genomic_DNA"/>
</dbReference>
<dbReference type="Gene3D" id="3.40.50.11750">
    <property type="entry name" value="HypD, alpha/beta domain 1"/>
    <property type="match status" value="2"/>
</dbReference>
<sequence>MNVNFVKIFRSDKNISRSILENIYRYAKELNGKNVKVINFCGTHEWTTTYYGIRNIIPREVELIAGPGCPVCITPANAVEVAIELALSGVRVYTFGDAFKLPTSSMKSPRSLAEAASIGGDVKVVYSFIDAVKDAAEYKKEAVFLGIGFETTAPSYAIPFKYGKVPRNLRFLSVLRLTPPIMRHTIAVHFKEGLIDLVGVVAPGHVSTVIGASAWEFLPRDYRIPTVVAGFEPLDVMLAIEKILYMLIKKKPGIYIEYSRSVTWGGNHYAKAAIGEVFTVIDATWRGIGLVPQSGLALADKYKEWDAFLQYGIPESSSHDTIEPPGCRCGEVVLGMVKPTQCPLFMKMCTPERPYGPCMVSSEGTCLIWALYGGHTDV</sequence>
<proteinExistence type="inferred from homology"/>
<keyword evidence="3" id="KW-0408">Iron</keyword>
<dbReference type="Pfam" id="PF01924">
    <property type="entry name" value="HypD"/>
    <property type="match status" value="1"/>
</dbReference>
<gene>
    <name evidence="4" type="primary">hypD</name>
    <name evidence="4" type="ORF">ENV14_00800</name>
</gene>
<dbReference type="InterPro" id="IPR042243">
    <property type="entry name" value="HypD_1"/>
</dbReference>
<dbReference type="GO" id="GO:0051539">
    <property type="term" value="F:4 iron, 4 sulfur cluster binding"/>
    <property type="evidence" value="ECO:0007669"/>
    <property type="project" value="TreeGrafter"/>
</dbReference>
<evidence type="ECO:0000256" key="3">
    <source>
        <dbReference type="ARBA" id="ARBA00023004"/>
    </source>
</evidence>
<dbReference type="GO" id="GO:0005506">
    <property type="term" value="F:iron ion binding"/>
    <property type="evidence" value="ECO:0007669"/>
    <property type="project" value="TreeGrafter"/>
</dbReference>
<evidence type="ECO:0000256" key="2">
    <source>
        <dbReference type="ARBA" id="ARBA00022723"/>
    </source>
</evidence>
<reference evidence="4" key="1">
    <citation type="journal article" date="2020" name="mSystems">
        <title>Genome- and Community-Level Interaction Insights into Carbon Utilization and Element Cycling Functions of Hydrothermarchaeota in Hydrothermal Sediment.</title>
        <authorList>
            <person name="Zhou Z."/>
            <person name="Liu Y."/>
            <person name="Xu W."/>
            <person name="Pan J."/>
            <person name="Luo Z.H."/>
            <person name="Li M."/>
        </authorList>
    </citation>
    <scope>NUCLEOTIDE SEQUENCE [LARGE SCALE GENOMIC DNA]</scope>
    <source>
        <strain evidence="4">SpSt-732</strain>
    </source>
</reference>
<dbReference type="GO" id="GO:0051604">
    <property type="term" value="P:protein maturation"/>
    <property type="evidence" value="ECO:0007669"/>
    <property type="project" value="TreeGrafter"/>
</dbReference>
<name>A0A7C4FG64_9CREN</name>
<protein>
    <submittedName>
        <fullName evidence="4">Hydrogenase formation protein HypD</fullName>
    </submittedName>
</protein>
<dbReference type="GO" id="GO:0070025">
    <property type="term" value="F:carbon monoxide binding"/>
    <property type="evidence" value="ECO:0007669"/>
    <property type="project" value="TreeGrafter"/>
</dbReference>
<dbReference type="InterPro" id="IPR002780">
    <property type="entry name" value="Hyd_form_HypD"/>
</dbReference>
<accession>A0A7C4FG64</accession>